<evidence type="ECO:0000256" key="3">
    <source>
        <dbReference type="ARBA" id="ARBA00022989"/>
    </source>
</evidence>
<dbReference type="eggNOG" id="COG2271">
    <property type="taxonomic scope" value="Bacteria"/>
</dbReference>
<feature type="transmembrane region" description="Helical" evidence="5">
    <location>
        <begin position="229"/>
        <end position="252"/>
    </location>
</feature>
<reference evidence="7 9" key="1">
    <citation type="submission" date="2016-05" db="EMBL/GenBank/DDBJ databases">
        <title>Complete Genome and Methylome Analysis of Psychrotrophic Bacterial Isolates from Antarctic Lake Untersee.</title>
        <authorList>
            <person name="Fomenkov A."/>
            <person name="Akimov V.N."/>
            <person name="Vasilyeva L.V."/>
            <person name="Andersen D."/>
            <person name="Vincze T."/>
            <person name="Roberts R.J."/>
        </authorList>
    </citation>
    <scope>NUCLEOTIDE SEQUENCE [LARGE SCALE GENOMIC DNA]</scope>
    <source>
        <strain evidence="7 9">U14-5</strain>
    </source>
</reference>
<feature type="transmembrane region" description="Helical" evidence="5">
    <location>
        <begin position="264"/>
        <end position="281"/>
    </location>
</feature>
<dbReference type="InterPro" id="IPR020846">
    <property type="entry name" value="MFS_dom"/>
</dbReference>
<sequence>MGSKPPGQGLAPAGNYRWFIIGLLFVITTINYMDRNLLAVLKPTIQGELHFNESEYGNIVFAFSMAYAAGYAGMGAFTDKVGVRWGLAVAAMIWSAASASHGLVTSVSGFILARVMLGLGEGGNFPTCIKSVATWFPVRDRALATGIFNSGSNIGGLLAPLIAAFVTVHWGWQTAFYITGLVGFVWVAVWLATYRAPEEHPKVNPAELRYIQSDHEVAPPSRKVPWSHLLRYPGTWVYLVGGILTNPVWWFYNNWVPSFLFSKFHVNLMALGLPLVVIYLMTDVGSIGGGWLSGRLMRSGFGVFTARKMALLVCALCTVPVFLAPMTEQIWVAVLLIGLAMAAHQGFSANLFTLVSDTMPKEAVAGAVGLGGCISSILGGFSAVVVGHVLDATNNNYTLVFFVGAGAYVVAVTLIHFMLPKDKAVSLDAARARV</sequence>
<evidence type="ECO:0000313" key="9">
    <source>
        <dbReference type="Proteomes" id="UP000185494"/>
    </source>
</evidence>
<feature type="transmembrane region" description="Helical" evidence="5">
    <location>
        <begin position="301"/>
        <end position="324"/>
    </location>
</feature>
<evidence type="ECO:0000313" key="8">
    <source>
        <dbReference type="EMBL" id="MDT8332319.1"/>
    </source>
</evidence>
<evidence type="ECO:0000256" key="5">
    <source>
        <dbReference type="SAM" id="Phobius"/>
    </source>
</evidence>
<proteinExistence type="predicted"/>
<reference evidence="8 10" key="2">
    <citation type="journal article" date="2019" name="Microb. Pathog.">
        <title>Comparison of VITEK 2, MALDI-TOF MS, 16S rRNA gene sequencing, and whole-genome sequencing for identification of Roseomonas mucosa.</title>
        <authorList>
            <person name="Rudolph W.W."/>
            <person name="Gunzer F."/>
            <person name="Trauth M."/>
            <person name="Bunk B."/>
            <person name="Bigge R."/>
            <person name="Schrottner P."/>
        </authorList>
    </citation>
    <scope>NUCLEOTIDE SEQUENCE [LARGE SCALE GENOMIC DNA]</scope>
    <source>
        <strain evidence="8 10">DSM 103800</strain>
    </source>
</reference>
<dbReference type="Proteomes" id="UP001258945">
    <property type="component" value="Unassembled WGS sequence"/>
</dbReference>
<feature type="transmembrane region" description="Helical" evidence="5">
    <location>
        <begin position="16"/>
        <end position="34"/>
    </location>
</feature>
<dbReference type="Pfam" id="PF07690">
    <property type="entry name" value="MFS_1"/>
    <property type="match status" value="1"/>
</dbReference>
<dbReference type="SUPFAM" id="SSF103473">
    <property type="entry name" value="MFS general substrate transporter"/>
    <property type="match status" value="1"/>
</dbReference>
<keyword evidence="3 5" id="KW-1133">Transmembrane helix</keyword>
<name>A0A1L7AC67_9PROT</name>
<keyword evidence="10" id="KW-1185">Reference proteome</keyword>
<dbReference type="InterPro" id="IPR036259">
    <property type="entry name" value="MFS_trans_sf"/>
</dbReference>
<evidence type="ECO:0000256" key="4">
    <source>
        <dbReference type="ARBA" id="ARBA00023136"/>
    </source>
</evidence>
<evidence type="ECO:0000313" key="10">
    <source>
        <dbReference type="Proteomes" id="UP001258945"/>
    </source>
</evidence>
<dbReference type="CDD" id="cd17319">
    <property type="entry name" value="MFS_ExuT_GudP_like"/>
    <property type="match status" value="1"/>
</dbReference>
<evidence type="ECO:0000313" key="7">
    <source>
        <dbReference type="EMBL" id="APT56300.1"/>
    </source>
</evidence>
<dbReference type="InterPro" id="IPR050382">
    <property type="entry name" value="MFS_Na/Anion_cotransporter"/>
</dbReference>
<dbReference type="KEGG" id="rgi:RGI145_03410"/>
<dbReference type="EMBL" id="JAVVDO010000025">
    <property type="protein sequence ID" value="MDT8332319.1"/>
    <property type="molecule type" value="Genomic_DNA"/>
</dbReference>
<dbReference type="RefSeq" id="WP_075797246.1">
    <property type="nucleotide sequence ID" value="NZ_CP015583.1"/>
</dbReference>
<feature type="domain" description="Major facilitator superfamily (MFS) profile" evidence="6">
    <location>
        <begin position="20"/>
        <end position="423"/>
    </location>
</feature>
<dbReference type="PANTHER" id="PTHR11662:SF285">
    <property type="entry name" value="HEXURONATE TRANSPORTER"/>
    <property type="match status" value="1"/>
</dbReference>
<protein>
    <submittedName>
        <fullName evidence="8">MFS transporter</fullName>
    </submittedName>
</protein>
<evidence type="ECO:0000259" key="6">
    <source>
        <dbReference type="PROSITE" id="PS50850"/>
    </source>
</evidence>
<comment type="subcellular location">
    <subcellularLocation>
        <location evidence="1">Membrane</location>
        <topology evidence="1">Multi-pass membrane protein</topology>
    </subcellularLocation>
</comment>
<dbReference type="PROSITE" id="PS50850">
    <property type="entry name" value="MFS"/>
    <property type="match status" value="1"/>
</dbReference>
<feature type="transmembrane region" description="Helical" evidence="5">
    <location>
        <begin position="174"/>
        <end position="192"/>
    </location>
</feature>
<dbReference type="AlphaFoldDB" id="A0A1L7AC67"/>
<keyword evidence="2 5" id="KW-0812">Transmembrane</keyword>
<reference evidence="8" key="3">
    <citation type="submission" date="2023-09" db="EMBL/GenBank/DDBJ databases">
        <authorList>
            <person name="Schober I."/>
            <person name="Bunk B."/>
        </authorList>
    </citation>
    <scope>NUCLEOTIDE SEQUENCE</scope>
    <source>
        <strain evidence="8">DSM 103800</strain>
    </source>
</reference>
<feature type="transmembrane region" description="Helical" evidence="5">
    <location>
        <begin position="55"/>
        <end position="73"/>
    </location>
</feature>
<dbReference type="GO" id="GO:0015134">
    <property type="term" value="F:hexuronate transmembrane transporter activity"/>
    <property type="evidence" value="ECO:0007669"/>
    <property type="project" value="TreeGrafter"/>
</dbReference>
<dbReference type="PIRSF" id="PIRSF002808">
    <property type="entry name" value="Hexose_phosphate_transp"/>
    <property type="match status" value="1"/>
</dbReference>
<evidence type="ECO:0000256" key="1">
    <source>
        <dbReference type="ARBA" id="ARBA00004141"/>
    </source>
</evidence>
<keyword evidence="4 5" id="KW-0472">Membrane</keyword>
<evidence type="ECO:0000256" key="2">
    <source>
        <dbReference type="ARBA" id="ARBA00022692"/>
    </source>
</evidence>
<feature type="transmembrane region" description="Helical" evidence="5">
    <location>
        <begin position="85"/>
        <end position="112"/>
    </location>
</feature>
<dbReference type="GO" id="GO:0016020">
    <property type="term" value="C:membrane"/>
    <property type="evidence" value="ECO:0007669"/>
    <property type="project" value="UniProtKB-SubCell"/>
</dbReference>
<dbReference type="InterPro" id="IPR000849">
    <property type="entry name" value="Sugar_P_transporter"/>
</dbReference>
<dbReference type="PANTHER" id="PTHR11662">
    <property type="entry name" value="SOLUTE CARRIER FAMILY 17"/>
    <property type="match status" value="1"/>
</dbReference>
<feature type="transmembrane region" description="Helical" evidence="5">
    <location>
        <begin position="330"/>
        <end position="352"/>
    </location>
</feature>
<dbReference type="Gene3D" id="1.20.1250.20">
    <property type="entry name" value="MFS general substrate transporter like domains"/>
    <property type="match status" value="2"/>
</dbReference>
<dbReference type="InterPro" id="IPR011701">
    <property type="entry name" value="MFS"/>
</dbReference>
<accession>A0A1L7AC67</accession>
<gene>
    <name evidence="7" type="ORF">RGI145_03410</name>
    <name evidence="8" type="ORF">RQ831_14755</name>
</gene>
<organism evidence="7 9">
    <name type="scientific">Roseomonas gilardii</name>
    <dbReference type="NCBI Taxonomy" id="257708"/>
    <lineage>
        <taxon>Bacteria</taxon>
        <taxon>Pseudomonadati</taxon>
        <taxon>Pseudomonadota</taxon>
        <taxon>Alphaproteobacteria</taxon>
        <taxon>Acetobacterales</taxon>
        <taxon>Roseomonadaceae</taxon>
        <taxon>Roseomonas</taxon>
    </lineage>
</organism>
<dbReference type="Proteomes" id="UP000185494">
    <property type="component" value="Chromosome 1"/>
</dbReference>
<feature type="transmembrane region" description="Helical" evidence="5">
    <location>
        <begin position="364"/>
        <end position="385"/>
    </location>
</feature>
<dbReference type="EMBL" id="CP015583">
    <property type="protein sequence ID" value="APT56300.1"/>
    <property type="molecule type" value="Genomic_DNA"/>
</dbReference>
<feature type="transmembrane region" description="Helical" evidence="5">
    <location>
        <begin position="147"/>
        <end position="168"/>
    </location>
</feature>
<feature type="transmembrane region" description="Helical" evidence="5">
    <location>
        <begin position="397"/>
        <end position="419"/>
    </location>
</feature>